<dbReference type="EMBL" id="AXCN02000328">
    <property type="status" value="NOT_ANNOTATED_CDS"/>
    <property type="molecule type" value="Genomic_DNA"/>
</dbReference>
<dbReference type="Proteomes" id="UP000075886">
    <property type="component" value="Unassembled WGS sequence"/>
</dbReference>
<feature type="region of interest" description="Disordered" evidence="1">
    <location>
        <begin position="178"/>
        <end position="199"/>
    </location>
</feature>
<dbReference type="AlphaFoldDB" id="A0A182QZI3"/>
<name>A0A182QZI3_9DIPT</name>
<keyword evidence="3" id="KW-1185">Reference proteome</keyword>
<reference evidence="3" key="1">
    <citation type="submission" date="2014-01" db="EMBL/GenBank/DDBJ databases">
        <title>The Genome Sequence of Anopheles farauti FAR1 (V2).</title>
        <authorList>
            <consortium name="The Broad Institute Genomics Platform"/>
            <person name="Neafsey D.E."/>
            <person name="Besansky N."/>
            <person name="Howell P."/>
            <person name="Walton C."/>
            <person name="Young S.K."/>
            <person name="Zeng Q."/>
            <person name="Gargeya S."/>
            <person name="Fitzgerald M."/>
            <person name="Haas B."/>
            <person name="Abouelleil A."/>
            <person name="Allen A.W."/>
            <person name="Alvarado L."/>
            <person name="Arachchi H.M."/>
            <person name="Berlin A.M."/>
            <person name="Chapman S.B."/>
            <person name="Gainer-Dewar J."/>
            <person name="Goldberg J."/>
            <person name="Griggs A."/>
            <person name="Gujja S."/>
            <person name="Hansen M."/>
            <person name="Howarth C."/>
            <person name="Imamovic A."/>
            <person name="Ireland A."/>
            <person name="Larimer J."/>
            <person name="McCowan C."/>
            <person name="Murphy C."/>
            <person name="Pearson M."/>
            <person name="Poon T.W."/>
            <person name="Priest M."/>
            <person name="Roberts A."/>
            <person name="Saif S."/>
            <person name="Shea T."/>
            <person name="Sisk P."/>
            <person name="Sykes S."/>
            <person name="Wortman J."/>
            <person name="Nusbaum C."/>
            <person name="Birren B."/>
        </authorList>
    </citation>
    <scope>NUCLEOTIDE SEQUENCE [LARGE SCALE GENOMIC DNA]</scope>
    <source>
        <strain evidence="3">FAR1</strain>
    </source>
</reference>
<sequence>MNTSGRFVSFTTPVISMFSISANDSNAQLLIILASNSGWLRLGSVSPSGRCDIFSTVTSCSSTKRFRFLMLFTSSFSACSFCERFNSCCCMRSNFSFALFRNAWNESIDGFGLFDVGVFWGETAAANDDHALFVSWHLLLLNAMLPPFTSGGGGVPPIFFSFGFISRSSIGFGVSINLPPPPPPPPPTTPGSSFLMLIKPPPPLPVGIIPPPPPPPPT</sequence>
<organism evidence="2 3">
    <name type="scientific">Anopheles farauti</name>
    <dbReference type="NCBI Taxonomy" id="69004"/>
    <lineage>
        <taxon>Eukaryota</taxon>
        <taxon>Metazoa</taxon>
        <taxon>Ecdysozoa</taxon>
        <taxon>Arthropoda</taxon>
        <taxon>Hexapoda</taxon>
        <taxon>Insecta</taxon>
        <taxon>Pterygota</taxon>
        <taxon>Neoptera</taxon>
        <taxon>Endopterygota</taxon>
        <taxon>Diptera</taxon>
        <taxon>Nematocera</taxon>
        <taxon>Culicoidea</taxon>
        <taxon>Culicidae</taxon>
        <taxon>Anophelinae</taxon>
        <taxon>Anopheles</taxon>
    </lineage>
</organism>
<evidence type="ECO:0000313" key="3">
    <source>
        <dbReference type="Proteomes" id="UP000075886"/>
    </source>
</evidence>
<dbReference type="VEuPathDB" id="VectorBase:AFAF019983"/>
<evidence type="ECO:0000256" key="1">
    <source>
        <dbReference type="SAM" id="MobiDB-lite"/>
    </source>
</evidence>
<feature type="compositionally biased region" description="Pro residues" evidence="1">
    <location>
        <begin position="178"/>
        <end position="189"/>
    </location>
</feature>
<proteinExistence type="predicted"/>
<protein>
    <submittedName>
        <fullName evidence="2">Uncharacterized protein</fullName>
    </submittedName>
</protein>
<dbReference type="EnsemblMetazoa" id="AFAF019983-RA">
    <property type="protein sequence ID" value="AFAF019983-PA"/>
    <property type="gene ID" value="AFAF019983"/>
</dbReference>
<evidence type="ECO:0000313" key="2">
    <source>
        <dbReference type="EnsemblMetazoa" id="AFAF019983-PA"/>
    </source>
</evidence>
<accession>A0A182QZI3</accession>
<reference evidence="2" key="2">
    <citation type="submission" date="2020-05" db="UniProtKB">
        <authorList>
            <consortium name="EnsemblMetazoa"/>
        </authorList>
    </citation>
    <scope>IDENTIFICATION</scope>
    <source>
        <strain evidence="2">FAR1</strain>
    </source>
</reference>